<evidence type="ECO:0000256" key="1">
    <source>
        <dbReference type="ARBA" id="ARBA00023015"/>
    </source>
</evidence>
<dbReference type="GO" id="GO:0000976">
    <property type="term" value="F:transcription cis-regulatory region binding"/>
    <property type="evidence" value="ECO:0007669"/>
    <property type="project" value="TreeGrafter"/>
</dbReference>
<dbReference type="Proteomes" id="UP000320386">
    <property type="component" value="Chromosome"/>
</dbReference>
<dbReference type="InterPro" id="IPR009057">
    <property type="entry name" value="Homeodomain-like_sf"/>
</dbReference>
<dbReference type="Gene3D" id="1.10.357.10">
    <property type="entry name" value="Tetracycline Repressor, domain 2"/>
    <property type="match status" value="1"/>
</dbReference>
<feature type="domain" description="HTH tetR-type" evidence="6">
    <location>
        <begin position="47"/>
        <end position="107"/>
    </location>
</feature>
<proteinExistence type="predicted"/>
<dbReference type="KEGG" id="mcad:Pan265_07310"/>
<accession>A0A518BV77</accession>
<dbReference type="PROSITE" id="PS50977">
    <property type="entry name" value="HTH_TETR_2"/>
    <property type="match status" value="1"/>
</dbReference>
<dbReference type="AlphaFoldDB" id="A0A518BV77"/>
<feature type="compositionally biased region" description="Polar residues" evidence="5">
    <location>
        <begin position="19"/>
        <end position="37"/>
    </location>
</feature>
<evidence type="ECO:0000256" key="3">
    <source>
        <dbReference type="ARBA" id="ARBA00023163"/>
    </source>
</evidence>
<dbReference type="GO" id="GO:0003700">
    <property type="term" value="F:DNA-binding transcription factor activity"/>
    <property type="evidence" value="ECO:0007669"/>
    <property type="project" value="TreeGrafter"/>
</dbReference>
<sequence length="233" mass="25643">MNTAAKPWHLPERPVVVESNLNDDPTKTNNDNAPQASDETKTRQRTPLSRDQILDATQICLSELGYDGTTIRKIASQLGCAVGSIYRYFKDKRDLLAAVTQRRFQPVIELSANPQTLPAAVEKYIELAASEPEQYRLMFWLASLSDTQAERPLPAIIEQILATWAQQTDASADQIDEAWCTIHGGLMIGIKQHDLAGRVLRRMGVEPASRPVMLPKSPVVVDAAPAASEAQVG</sequence>
<keyword evidence="2 4" id="KW-0238">DNA-binding</keyword>
<gene>
    <name evidence="7" type="primary">kstR</name>
    <name evidence="7" type="ORF">Pan265_07310</name>
</gene>
<keyword evidence="8" id="KW-1185">Reference proteome</keyword>
<dbReference type="InterPro" id="IPR036271">
    <property type="entry name" value="Tet_transcr_reg_TetR-rel_C_sf"/>
</dbReference>
<evidence type="ECO:0000256" key="2">
    <source>
        <dbReference type="ARBA" id="ARBA00023125"/>
    </source>
</evidence>
<dbReference type="SUPFAM" id="SSF46689">
    <property type="entry name" value="Homeodomain-like"/>
    <property type="match status" value="1"/>
</dbReference>
<dbReference type="PANTHER" id="PTHR30055">
    <property type="entry name" value="HTH-TYPE TRANSCRIPTIONAL REGULATOR RUTR"/>
    <property type="match status" value="1"/>
</dbReference>
<dbReference type="Pfam" id="PF00440">
    <property type="entry name" value="TetR_N"/>
    <property type="match status" value="1"/>
</dbReference>
<reference evidence="7 8" key="1">
    <citation type="submission" date="2019-02" db="EMBL/GenBank/DDBJ databases">
        <title>Deep-cultivation of Planctomycetes and their phenomic and genomic characterization uncovers novel biology.</title>
        <authorList>
            <person name="Wiegand S."/>
            <person name="Jogler M."/>
            <person name="Boedeker C."/>
            <person name="Pinto D."/>
            <person name="Vollmers J."/>
            <person name="Rivas-Marin E."/>
            <person name="Kohn T."/>
            <person name="Peeters S.H."/>
            <person name="Heuer A."/>
            <person name="Rast P."/>
            <person name="Oberbeckmann S."/>
            <person name="Bunk B."/>
            <person name="Jeske O."/>
            <person name="Meyerdierks A."/>
            <person name="Storesund J.E."/>
            <person name="Kallscheuer N."/>
            <person name="Luecker S."/>
            <person name="Lage O.M."/>
            <person name="Pohl T."/>
            <person name="Merkel B.J."/>
            <person name="Hornburger P."/>
            <person name="Mueller R.-W."/>
            <person name="Bruemmer F."/>
            <person name="Labrenz M."/>
            <person name="Spormann A.M."/>
            <person name="Op den Camp H."/>
            <person name="Overmann J."/>
            <person name="Amann R."/>
            <person name="Jetten M.S.M."/>
            <person name="Mascher T."/>
            <person name="Medema M.H."/>
            <person name="Devos D.P."/>
            <person name="Kaster A.-K."/>
            <person name="Ovreas L."/>
            <person name="Rohde M."/>
            <person name="Galperin M.Y."/>
            <person name="Jogler C."/>
        </authorList>
    </citation>
    <scope>NUCLEOTIDE SEQUENCE [LARGE SCALE GENOMIC DNA]</scope>
    <source>
        <strain evidence="7 8">Pan265</strain>
    </source>
</reference>
<evidence type="ECO:0000259" key="6">
    <source>
        <dbReference type="PROSITE" id="PS50977"/>
    </source>
</evidence>
<dbReference type="PRINTS" id="PR00455">
    <property type="entry name" value="HTHTETR"/>
</dbReference>
<dbReference type="SUPFAM" id="SSF48498">
    <property type="entry name" value="Tetracyclin repressor-like, C-terminal domain"/>
    <property type="match status" value="1"/>
</dbReference>
<dbReference type="InterPro" id="IPR001647">
    <property type="entry name" value="HTH_TetR"/>
</dbReference>
<keyword evidence="3" id="KW-0804">Transcription</keyword>
<evidence type="ECO:0000256" key="4">
    <source>
        <dbReference type="PROSITE-ProRule" id="PRU00335"/>
    </source>
</evidence>
<dbReference type="PANTHER" id="PTHR30055:SF234">
    <property type="entry name" value="HTH-TYPE TRANSCRIPTIONAL REGULATOR BETI"/>
    <property type="match status" value="1"/>
</dbReference>
<feature type="DNA-binding region" description="H-T-H motif" evidence="4">
    <location>
        <begin position="70"/>
        <end position="89"/>
    </location>
</feature>
<evidence type="ECO:0000256" key="5">
    <source>
        <dbReference type="SAM" id="MobiDB-lite"/>
    </source>
</evidence>
<evidence type="ECO:0000313" key="7">
    <source>
        <dbReference type="EMBL" id="QDU70890.1"/>
    </source>
</evidence>
<keyword evidence="1" id="KW-0805">Transcription regulation</keyword>
<dbReference type="Gene3D" id="1.10.10.60">
    <property type="entry name" value="Homeodomain-like"/>
    <property type="match status" value="1"/>
</dbReference>
<feature type="region of interest" description="Disordered" evidence="5">
    <location>
        <begin position="1"/>
        <end position="49"/>
    </location>
</feature>
<evidence type="ECO:0000313" key="8">
    <source>
        <dbReference type="Proteomes" id="UP000320386"/>
    </source>
</evidence>
<dbReference type="EMBL" id="CP036280">
    <property type="protein sequence ID" value="QDU70890.1"/>
    <property type="molecule type" value="Genomic_DNA"/>
</dbReference>
<organism evidence="7 8">
    <name type="scientific">Mucisphaera calidilacus</name>
    <dbReference type="NCBI Taxonomy" id="2527982"/>
    <lineage>
        <taxon>Bacteria</taxon>
        <taxon>Pseudomonadati</taxon>
        <taxon>Planctomycetota</taxon>
        <taxon>Phycisphaerae</taxon>
        <taxon>Phycisphaerales</taxon>
        <taxon>Phycisphaeraceae</taxon>
        <taxon>Mucisphaera</taxon>
    </lineage>
</organism>
<name>A0A518BV77_9BACT</name>
<dbReference type="RefSeq" id="WP_236254644.1">
    <property type="nucleotide sequence ID" value="NZ_CP036280.1"/>
</dbReference>
<dbReference type="InterPro" id="IPR050109">
    <property type="entry name" value="HTH-type_TetR-like_transc_reg"/>
</dbReference>
<protein>
    <submittedName>
        <fullName evidence="7">HTH-type transcriptional repressor KstR</fullName>
    </submittedName>
</protein>